<dbReference type="EMBL" id="CAJNOI010000090">
    <property type="protein sequence ID" value="CAF1041135.1"/>
    <property type="molecule type" value="Genomic_DNA"/>
</dbReference>
<dbReference type="Proteomes" id="UP000663877">
    <property type="component" value="Unassembled WGS sequence"/>
</dbReference>
<evidence type="ECO:0000313" key="6">
    <source>
        <dbReference type="EMBL" id="CAF1653793.1"/>
    </source>
</evidence>
<dbReference type="OrthoDB" id="9977091at2759"/>
<comment type="caution">
    <text evidence="6">The sequence shown here is derived from an EMBL/GenBank/DDBJ whole genome shotgun (WGS) entry which is preliminary data.</text>
</comment>
<dbReference type="InterPro" id="IPR016181">
    <property type="entry name" value="Acyl_CoA_acyltransferase"/>
</dbReference>
<reference evidence="6" key="1">
    <citation type="submission" date="2021-02" db="EMBL/GenBank/DDBJ databases">
        <authorList>
            <person name="Nowell W R."/>
        </authorList>
    </citation>
    <scope>NUCLEOTIDE SEQUENCE</scope>
</reference>
<dbReference type="AlphaFoldDB" id="A0A816EXG0"/>
<evidence type="ECO:0000313" key="5">
    <source>
        <dbReference type="EMBL" id="CAF1550011.1"/>
    </source>
</evidence>
<dbReference type="Proteomes" id="UP000663832">
    <property type="component" value="Unassembled WGS sequence"/>
</dbReference>
<dbReference type="EMBL" id="CAJNOM010004230">
    <property type="protein sequence ID" value="CAF1653793.1"/>
    <property type="molecule type" value="Genomic_DNA"/>
</dbReference>
<dbReference type="SUPFAM" id="SSF55729">
    <property type="entry name" value="Acyl-CoA N-acyltransferases (Nat)"/>
    <property type="match status" value="1"/>
</dbReference>
<organism evidence="6 7">
    <name type="scientific">Adineta steineri</name>
    <dbReference type="NCBI Taxonomy" id="433720"/>
    <lineage>
        <taxon>Eukaryota</taxon>
        <taxon>Metazoa</taxon>
        <taxon>Spiralia</taxon>
        <taxon>Gnathifera</taxon>
        <taxon>Rotifera</taxon>
        <taxon>Eurotatoria</taxon>
        <taxon>Bdelloidea</taxon>
        <taxon>Adinetida</taxon>
        <taxon>Adinetidae</taxon>
        <taxon>Adineta</taxon>
    </lineage>
</organism>
<dbReference type="EMBL" id="CAJNOI010000378">
    <property type="protein sequence ID" value="CAF1261404.1"/>
    <property type="molecule type" value="Genomic_DNA"/>
</dbReference>
<evidence type="ECO:0000313" key="7">
    <source>
        <dbReference type="Proteomes" id="UP000663832"/>
    </source>
</evidence>
<sequence>MADSDEYTYEIIDNESDARDCAQLLAEEFVLHNSIDIYHRMSIQQYYDILMWPMLKEVLNERLSFLSRHQSSGEIVGVILAGDMYLHQQKHPYEPNSPPQWIPLDDLLDEMAHEFICHDFNQELTSGILLHIALGATRVSHSGKGIATKLRKTLYNYARDIRNFHYAFVQVNSEATRHIYLNILQGKELAVVNPTTWLWKKKDDGLSCPYKNYKGELISNILIKLTK</sequence>
<evidence type="ECO:0000313" key="4">
    <source>
        <dbReference type="EMBL" id="CAF1531509.1"/>
    </source>
</evidence>
<dbReference type="EMBL" id="CAJNOM010000722">
    <property type="protein sequence ID" value="CAF1550011.1"/>
    <property type="molecule type" value="Genomic_DNA"/>
</dbReference>
<protein>
    <recommendedName>
        <fullName evidence="8">N-acetyltransferase domain-containing protein</fullName>
    </recommendedName>
</protein>
<keyword evidence="7" id="KW-1185">Reference proteome</keyword>
<evidence type="ECO:0000313" key="1">
    <source>
        <dbReference type="EMBL" id="CAF1041135.1"/>
    </source>
</evidence>
<dbReference type="EMBL" id="CAJNOM010000128">
    <property type="protein sequence ID" value="CAF1104432.1"/>
    <property type="molecule type" value="Genomic_DNA"/>
</dbReference>
<accession>A0A816EXG0</accession>
<dbReference type="EMBL" id="CAJNOI010003864">
    <property type="protein sequence ID" value="CAF1531509.1"/>
    <property type="molecule type" value="Genomic_DNA"/>
</dbReference>
<dbReference type="Gene3D" id="3.40.630.30">
    <property type="match status" value="1"/>
</dbReference>
<gene>
    <name evidence="1" type="ORF">BJG266_LOCUS18077</name>
    <name evidence="3" type="ORF">BJG266_LOCUS30143</name>
    <name evidence="4" type="ORF">BJG266_LOCUS44939</name>
    <name evidence="2" type="ORF">QVE165_LOCUS20485</name>
    <name evidence="5" type="ORF">QVE165_LOCUS47003</name>
    <name evidence="6" type="ORF">QVE165_LOCUS61911</name>
</gene>
<proteinExistence type="predicted"/>
<evidence type="ECO:0000313" key="2">
    <source>
        <dbReference type="EMBL" id="CAF1104432.1"/>
    </source>
</evidence>
<evidence type="ECO:0008006" key="8">
    <source>
        <dbReference type="Google" id="ProtNLM"/>
    </source>
</evidence>
<name>A0A816EXG0_9BILA</name>
<evidence type="ECO:0000313" key="3">
    <source>
        <dbReference type="EMBL" id="CAF1261404.1"/>
    </source>
</evidence>